<dbReference type="GO" id="GO:0055130">
    <property type="term" value="P:D-alanine catabolic process"/>
    <property type="evidence" value="ECO:0007669"/>
    <property type="project" value="TreeGrafter"/>
</dbReference>
<keyword evidence="2" id="KW-0560">Oxidoreductase</keyword>
<evidence type="ECO:0000313" key="5">
    <source>
        <dbReference type="Proteomes" id="UP000248856"/>
    </source>
</evidence>
<dbReference type="GO" id="GO:0008718">
    <property type="term" value="F:D-amino-acid dehydrogenase activity"/>
    <property type="evidence" value="ECO:0007669"/>
    <property type="project" value="TreeGrafter"/>
</dbReference>
<sequence length="435" mass="45279">MAARARPRMSLRGWRSFQSTMHIAIVGAGIIGTATAYELASDGHEVTVFEQRGAAAEEASFANAGLLSPAPLIPWAAPGIGGAARQRLWGPQAALRLAQGAGVSDLRWLWRRRRAGKSPAAPLAIATLARFGEYSLARTRQVAEALELDPETSRGVLVPLRSAADVERIQPALRILRDLGVNVLDVDADTAHLVEPGLASDNPLAGALHVPGGEAGNCRLFAQMLRYAAQERGAQFVFQAQVAALRGAPAGVQLAGEGDARRFDAVVVCAGLAGSALLRPLGVPLPIAALHGYTISAPLREETHAPQGTVIDPVHGLTISRQGQRVRVAGGAELGAGNGTPHAPTLQTLYNAASGWFPGGAQWSSPQVQTWRGARPMLPDGVPVVGASGVPGLWINAGHGACGWALACGSARVLGDLIAHRAPGVDVQPLGLRRF</sequence>
<dbReference type="PANTHER" id="PTHR13847:SF280">
    <property type="entry name" value="D-AMINO ACID DEHYDROGENASE"/>
    <property type="match status" value="1"/>
</dbReference>
<reference evidence="4 5" key="1">
    <citation type="submission" date="2018-06" db="EMBL/GenBank/DDBJ databases">
        <title>Genomic Encyclopedia of Archaeal and Bacterial Type Strains, Phase II (KMG-II): from individual species to whole genera.</title>
        <authorList>
            <person name="Goeker M."/>
        </authorList>
    </citation>
    <scope>NUCLEOTIDE SEQUENCE [LARGE SCALE GENOMIC DNA]</scope>
    <source>
        <strain evidence="4 5">CFPB 3232</strain>
    </source>
</reference>
<evidence type="ECO:0000259" key="3">
    <source>
        <dbReference type="Pfam" id="PF01266"/>
    </source>
</evidence>
<comment type="similarity">
    <text evidence="1">Belongs to the DadA oxidoreductase family.</text>
</comment>
<dbReference type="Gene3D" id="3.50.50.60">
    <property type="entry name" value="FAD/NAD(P)-binding domain"/>
    <property type="match status" value="2"/>
</dbReference>
<dbReference type="Gene3D" id="3.30.9.10">
    <property type="entry name" value="D-Amino Acid Oxidase, subunit A, domain 2"/>
    <property type="match status" value="1"/>
</dbReference>
<gene>
    <name evidence="4" type="ORF">AX018_100432</name>
</gene>
<dbReference type="SUPFAM" id="SSF54373">
    <property type="entry name" value="FAD-linked reductases, C-terminal domain"/>
    <property type="match status" value="1"/>
</dbReference>
<dbReference type="InterPro" id="IPR006076">
    <property type="entry name" value="FAD-dep_OxRdtase"/>
</dbReference>
<dbReference type="PANTHER" id="PTHR13847">
    <property type="entry name" value="SARCOSINE DEHYDROGENASE-RELATED"/>
    <property type="match status" value="1"/>
</dbReference>
<dbReference type="GO" id="GO:0005886">
    <property type="term" value="C:plasma membrane"/>
    <property type="evidence" value="ECO:0007669"/>
    <property type="project" value="TreeGrafter"/>
</dbReference>
<evidence type="ECO:0000256" key="1">
    <source>
        <dbReference type="ARBA" id="ARBA00009410"/>
    </source>
</evidence>
<dbReference type="GO" id="GO:0005737">
    <property type="term" value="C:cytoplasm"/>
    <property type="evidence" value="ECO:0007669"/>
    <property type="project" value="TreeGrafter"/>
</dbReference>
<dbReference type="EMBL" id="QLTA01000004">
    <property type="protein sequence ID" value="RAR85579.1"/>
    <property type="molecule type" value="Genomic_DNA"/>
</dbReference>
<feature type="domain" description="FAD dependent oxidoreductase" evidence="3">
    <location>
        <begin position="23"/>
        <end position="417"/>
    </location>
</feature>
<keyword evidence="5" id="KW-1185">Reference proteome</keyword>
<evidence type="ECO:0000256" key="2">
    <source>
        <dbReference type="ARBA" id="ARBA00023002"/>
    </source>
</evidence>
<dbReference type="InterPro" id="IPR036188">
    <property type="entry name" value="FAD/NAD-bd_sf"/>
</dbReference>
<dbReference type="SUPFAM" id="SSF51905">
    <property type="entry name" value="FAD/NAD(P)-binding domain"/>
    <property type="match status" value="1"/>
</dbReference>
<protein>
    <submittedName>
        <fullName evidence="4">D-amino-acid dehydrogenase</fullName>
    </submittedName>
</protein>
<dbReference type="AlphaFoldDB" id="A0A328ZIA3"/>
<evidence type="ECO:0000313" key="4">
    <source>
        <dbReference type="EMBL" id="RAR85579.1"/>
    </source>
</evidence>
<dbReference type="Pfam" id="PF01266">
    <property type="entry name" value="DAO"/>
    <property type="match status" value="1"/>
</dbReference>
<name>A0A328ZIA3_9BURK</name>
<comment type="caution">
    <text evidence="4">The sequence shown here is derived from an EMBL/GenBank/DDBJ whole genome shotgun (WGS) entry which is preliminary data.</text>
</comment>
<proteinExistence type="inferred from homology"/>
<organism evidence="4 5">
    <name type="scientific">Paracidovorax anthurii</name>
    <dbReference type="NCBI Taxonomy" id="78229"/>
    <lineage>
        <taxon>Bacteria</taxon>
        <taxon>Pseudomonadati</taxon>
        <taxon>Pseudomonadota</taxon>
        <taxon>Betaproteobacteria</taxon>
        <taxon>Burkholderiales</taxon>
        <taxon>Comamonadaceae</taxon>
        <taxon>Paracidovorax</taxon>
    </lineage>
</organism>
<dbReference type="Proteomes" id="UP000248856">
    <property type="component" value="Unassembled WGS sequence"/>
</dbReference>
<accession>A0A328ZIA3</accession>